<dbReference type="EC" id="3.1.3.48" evidence="3"/>
<feature type="compositionally biased region" description="Basic and acidic residues" evidence="8">
    <location>
        <begin position="846"/>
        <end position="857"/>
    </location>
</feature>
<dbReference type="PROSITE" id="PS00383">
    <property type="entry name" value="TYR_PHOSPHATASE_1"/>
    <property type="match status" value="1"/>
</dbReference>
<feature type="compositionally biased region" description="Acidic residues" evidence="8">
    <location>
        <begin position="560"/>
        <end position="575"/>
    </location>
</feature>
<keyword evidence="13" id="KW-1185">Reference proteome</keyword>
<sequence length="892" mass="100004">MPRRTKNTRKKEPVAPSAVSKEKIVTIAEDAAVDSFLDDFSVQTATIMKQALKQFEKDAKLAMSALPQKTSIPRDILKMELSEFIKRGGSFQAVWESLKDEKQKPPSLTPEPELKEVSEENAISEEATDSSKEKNMFVTPALSTRSQRSRRRIEQTTAKRKPKPLEEVKVQAYSNLTGSPVDEKTLIQLQGDDLLGEIRDKIMEATAKFPQKWRSKLVQSFREMKHNRRPRGYYHTGAFIPEAAVGSGHGAGAMAAIEREFLNLEASQGGWHVLFQRLQQISRLNAGTQLVAKTPLNINRNRYRDVLPIDETRVKLQDQNNDYINANFVKVEAVNRTYILTQGPLQHTLGHFWQMVWEQKTAGIVMLNKCMERGMNKCAKYWPDLGENPMMFNDLYVVESMRSEEAESYCLTYLTLHNLDVVPLWSLQTEETRTVLHFHYLQWPDFGVPQTPNVFLEYLLAVRGSGVLDPGVGPTLVHCSAGIGRSGTFCVVDVCLAKLEETRNLNSLNVQELLLDMRKQRLGLIQTPDQLRFSYIAILQGAYNNLGLKNSLFELSQELQAEEEEEKESESEEDSLVSSDESGNEEQSGKCPNLTREYGVPYDEDVPPPIPPRPPDTLPAPGPPPPPPTSLPPGPPEVHYHDQREPFQSLDSQEEDEPYPQVPHGYENGEVSGSDSERKDEEVEEEEEEEAPPIPPRGKSLSPETKPGVSGMNAAREELLNGRMMTTATGHFLGPGRGDAVTQSPPLYHGSAHLPANVRGGGGGNEDEVPPQVPAKLSRKRGPEVDEAALMSELNEISSLIADQERRSKTHPTAQGNQQISTSELRRRSQREERRERVASRLSSMKTKDRSHQEQLEKTAGAATSSHHLSVPWLVLGFAVMVGYCVYFLYTR</sequence>
<keyword evidence="6" id="KW-0904">Protein phosphatase</keyword>
<feature type="compositionally biased region" description="Polar residues" evidence="8">
    <location>
        <begin position="811"/>
        <end position="820"/>
    </location>
</feature>
<dbReference type="PROSITE" id="PS50055">
    <property type="entry name" value="TYR_PHOSPHATASE_PTP"/>
    <property type="match status" value="1"/>
</dbReference>
<evidence type="ECO:0000259" key="10">
    <source>
        <dbReference type="PROSITE" id="PS50055"/>
    </source>
</evidence>
<dbReference type="GO" id="GO:0012505">
    <property type="term" value="C:endomembrane system"/>
    <property type="evidence" value="ECO:0007669"/>
    <property type="project" value="UniProtKB-SubCell"/>
</dbReference>
<dbReference type="Proteomes" id="UP001174909">
    <property type="component" value="Unassembled WGS sequence"/>
</dbReference>
<dbReference type="GO" id="GO:0070373">
    <property type="term" value="P:negative regulation of ERK1 and ERK2 cascade"/>
    <property type="evidence" value="ECO:0007669"/>
    <property type="project" value="TreeGrafter"/>
</dbReference>
<dbReference type="AlphaFoldDB" id="A0AA35RR08"/>
<dbReference type="PANTHER" id="PTHR46047">
    <property type="entry name" value="TYROSINE-PROTEIN PHOSPHATASE NON-RECEPTOR TYPE 61F"/>
    <property type="match status" value="1"/>
</dbReference>
<evidence type="ECO:0000256" key="9">
    <source>
        <dbReference type="SAM" id="Phobius"/>
    </source>
</evidence>
<evidence type="ECO:0000256" key="3">
    <source>
        <dbReference type="ARBA" id="ARBA00013064"/>
    </source>
</evidence>
<dbReference type="GO" id="GO:0004726">
    <property type="term" value="F:non-membrane spanning protein tyrosine phosphatase activity"/>
    <property type="evidence" value="ECO:0007669"/>
    <property type="project" value="TreeGrafter"/>
</dbReference>
<keyword evidence="7 9" id="KW-0472">Membrane</keyword>
<dbReference type="InterPro" id="IPR051985">
    <property type="entry name" value="NR_tyrosine_phosphatase"/>
</dbReference>
<feature type="compositionally biased region" description="Basic and acidic residues" evidence="8">
    <location>
        <begin position="824"/>
        <end position="839"/>
    </location>
</feature>
<dbReference type="PROSITE" id="PS50056">
    <property type="entry name" value="TYR_PHOSPHATASE_2"/>
    <property type="match status" value="1"/>
</dbReference>
<dbReference type="SMART" id="SM00404">
    <property type="entry name" value="PTPc_motif"/>
    <property type="match status" value="1"/>
</dbReference>
<feature type="transmembrane region" description="Helical" evidence="9">
    <location>
        <begin position="871"/>
        <end position="890"/>
    </location>
</feature>
<feature type="region of interest" description="Disordered" evidence="8">
    <location>
        <begin position="559"/>
        <end position="710"/>
    </location>
</feature>
<name>A0AA35RR08_GEOBA</name>
<dbReference type="InterPro" id="IPR029021">
    <property type="entry name" value="Prot-tyrosine_phosphatase-like"/>
</dbReference>
<comment type="subcellular location">
    <subcellularLocation>
        <location evidence="1">Endomembrane system</location>
    </subcellularLocation>
</comment>
<evidence type="ECO:0000256" key="2">
    <source>
        <dbReference type="ARBA" id="ARBA00009701"/>
    </source>
</evidence>
<keyword evidence="9" id="KW-1133">Transmembrane helix</keyword>
<gene>
    <name evidence="12" type="ORF">GBAR_LOCUS9205</name>
</gene>
<dbReference type="SMART" id="SM00194">
    <property type="entry name" value="PTPc"/>
    <property type="match status" value="1"/>
</dbReference>
<dbReference type="SUPFAM" id="SSF52799">
    <property type="entry name" value="(Phosphotyrosine protein) phosphatases II"/>
    <property type="match status" value="1"/>
</dbReference>
<evidence type="ECO:0000259" key="11">
    <source>
        <dbReference type="PROSITE" id="PS50056"/>
    </source>
</evidence>
<feature type="region of interest" description="Disordered" evidence="8">
    <location>
        <begin position="728"/>
        <end position="782"/>
    </location>
</feature>
<comment type="caution">
    <text evidence="12">The sequence shown here is derived from an EMBL/GenBank/DDBJ whole genome shotgun (WGS) entry which is preliminary data.</text>
</comment>
<evidence type="ECO:0000256" key="7">
    <source>
        <dbReference type="ARBA" id="ARBA00023136"/>
    </source>
</evidence>
<feature type="region of interest" description="Disordered" evidence="8">
    <location>
        <begin position="1"/>
        <end position="20"/>
    </location>
</feature>
<dbReference type="InterPro" id="IPR016130">
    <property type="entry name" value="Tyr_Pase_AS"/>
</dbReference>
<dbReference type="InterPro" id="IPR000242">
    <property type="entry name" value="PTP_cat"/>
</dbReference>
<evidence type="ECO:0000256" key="5">
    <source>
        <dbReference type="ARBA" id="ARBA00022801"/>
    </source>
</evidence>
<evidence type="ECO:0000313" key="12">
    <source>
        <dbReference type="EMBL" id="CAI8014766.1"/>
    </source>
</evidence>
<dbReference type="InterPro" id="IPR000387">
    <property type="entry name" value="Tyr_Pase_dom"/>
</dbReference>
<dbReference type="GO" id="GO:0005634">
    <property type="term" value="C:nucleus"/>
    <property type="evidence" value="ECO:0007669"/>
    <property type="project" value="TreeGrafter"/>
</dbReference>
<comment type="similarity">
    <text evidence="2">Belongs to the protein-tyrosine phosphatase family. Non-receptor class 1 subfamily.</text>
</comment>
<reference evidence="12" key="1">
    <citation type="submission" date="2023-03" db="EMBL/GenBank/DDBJ databases">
        <authorList>
            <person name="Steffen K."/>
            <person name="Cardenas P."/>
        </authorList>
    </citation>
    <scope>NUCLEOTIDE SEQUENCE</scope>
</reference>
<feature type="region of interest" description="Disordered" evidence="8">
    <location>
        <begin position="803"/>
        <end position="863"/>
    </location>
</feature>
<dbReference type="GO" id="GO:0005737">
    <property type="term" value="C:cytoplasm"/>
    <property type="evidence" value="ECO:0007669"/>
    <property type="project" value="TreeGrafter"/>
</dbReference>
<protein>
    <recommendedName>
        <fullName evidence="3">protein-tyrosine-phosphatase</fullName>
        <ecNumber evidence="3">3.1.3.48</ecNumber>
    </recommendedName>
</protein>
<feature type="compositionally biased region" description="Pro residues" evidence="8">
    <location>
        <begin position="607"/>
        <end position="636"/>
    </location>
</feature>
<feature type="domain" description="Tyrosine-protein phosphatase" evidence="10">
    <location>
        <begin position="257"/>
        <end position="541"/>
    </location>
</feature>
<dbReference type="Pfam" id="PF00102">
    <property type="entry name" value="Y_phosphatase"/>
    <property type="match status" value="1"/>
</dbReference>
<feature type="domain" description="Tyrosine specific protein phosphatases" evidence="11">
    <location>
        <begin position="453"/>
        <end position="532"/>
    </location>
</feature>
<proteinExistence type="inferred from homology"/>
<dbReference type="Gene3D" id="3.90.190.10">
    <property type="entry name" value="Protein tyrosine phosphatase superfamily"/>
    <property type="match status" value="1"/>
</dbReference>
<evidence type="ECO:0000256" key="4">
    <source>
        <dbReference type="ARBA" id="ARBA00022553"/>
    </source>
</evidence>
<feature type="compositionally biased region" description="Acidic residues" evidence="8">
    <location>
        <begin position="682"/>
        <end position="691"/>
    </location>
</feature>
<keyword evidence="4" id="KW-0597">Phosphoprotein</keyword>
<dbReference type="GO" id="GO:0046426">
    <property type="term" value="P:negative regulation of receptor signaling pathway via JAK-STAT"/>
    <property type="evidence" value="ECO:0007669"/>
    <property type="project" value="TreeGrafter"/>
</dbReference>
<evidence type="ECO:0000256" key="1">
    <source>
        <dbReference type="ARBA" id="ARBA00004308"/>
    </source>
</evidence>
<dbReference type="EMBL" id="CASHTH010001390">
    <property type="protein sequence ID" value="CAI8014766.1"/>
    <property type="molecule type" value="Genomic_DNA"/>
</dbReference>
<evidence type="ECO:0000256" key="6">
    <source>
        <dbReference type="ARBA" id="ARBA00022912"/>
    </source>
</evidence>
<keyword evidence="5" id="KW-0378">Hydrolase</keyword>
<dbReference type="PANTHER" id="PTHR46047:SF3">
    <property type="entry name" value="TYROSINE-PROTEIN PHOSPHATASE NON-RECEPTOR TYPE 61F"/>
    <property type="match status" value="1"/>
</dbReference>
<feature type="region of interest" description="Disordered" evidence="8">
    <location>
        <begin position="97"/>
        <end position="164"/>
    </location>
</feature>
<dbReference type="PRINTS" id="PR00700">
    <property type="entry name" value="PRTYPHPHTASE"/>
</dbReference>
<evidence type="ECO:0000313" key="13">
    <source>
        <dbReference type="Proteomes" id="UP001174909"/>
    </source>
</evidence>
<dbReference type="InterPro" id="IPR003595">
    <property type="entry name" value="Tyr_Pase_cat"/>
</dbReference>
<keyword evidence="9" id="KW-0812">Transmembrane</keyword>
<accession>A0AA35RR08</accession>
<organism evidence="12 13">
    <name type="scientific">Geodia barretti</name>
    <name type="common">Barrett's horny sponge</name>
    <dbReference type="NCBI Taxonomy" id="519541"/>
    <lineage>
        <taxon>Eukaryota</taxon>
        <taxon>Metazoa</taxon>
        <taxon>Porifera</taxon>
        <taxon>Demospongiae</taxon>
        <taxon>Heteroscleromorpha</taxon>
        <taxon>Tetractinellida</taxon>
        <taxon>Astrophorina</taxon>
        <taxon>Geodiidae</taxon>
        <taxon>Geodia</taxon>
    </lineage>
</organism>
<dbReference type="GO" id="GO:0019901">
    <property type="term" value="F:protein kinase binding"/>
    <property type="evidence" value="ECO:0007669"/>
    <property type="project" value="TreeGrafter"/>
</dbReference>
<evidence type="ECO:0000256" key="8">
    <source>
        <dbReference type="SAM" id="MobiDB-lite"/>
    </source>
</evidence>